<comment type="caution">
    <text evidence="3">The sequence shown here is derived from an EMBL/GenBank/DDBJ whole genome shotgun (WGS) entry which is preliminary data.</text>
</comment>
<proteinExistence type="predicted"/>
<keyword evidence="1" id="KW-0812">Transmembrane</keyword>
<keyword evidence="1" id="KW-1133">Transmembrane helix</keyword>
<dbReference type="PANTHER" id="PTHR38790">
    <property type="entry name" value="2EXR DOMAIN-CONTAINING PROTEIN-RELATED"/>
    <property type="match status" value="1"/>
</dbReference>
<feature type="transmembrane region" description="Helical" evidence="1">
    <location>
        <begin position="6"/>
        <end position="23"/>
    </location>
</feature>
<reference evidence="3" key="1">
    <citation type="submission" date="2022-11" db="EMBL/GenBank/DDBJ databases">
        <title>Chromosomal genome sequence assembly and mating type (MAT) locus characterization of the leprose asexual lichenized fungus Lepraria neglecta (Nyl.) Erichsen.</title>
        <authorList>
            <person name="Allen J.L."/>
            <person name="Pfeffer B."/>
        </authorList>
    </citation>
    <scope>NUCLEOTIDE SEQUENCE</scope>
    <source>
        <strain evidence="3">Allen 5258</strain>
    </source>
</reference>
<name>A0AAD9YWR0_9LECA</name>
<accession>A0AAD9YWR0</accession>
<dbReference type="Proteomes" id="UP001276659">
    <property type="component" value="Unassembled WGS sequence"/>
</dbReference>
<evidence type="ECO:0000259" key="2">
    <source>
        <dbReference type="Pfam" id="PF24864"/>
    </source>
</evidence>
<dbReference type="Pfam" id="PF24864">
    <property type="entry name" value="DUF7730"/>
    <property type="match status" value="1"/>
</dbReference>
<evidence type="ECO:0000313" key="4">
    <source>
        <dbReference type="Proteomes" id="UP001276659"/>
    </source>
</evidence>
<dbReference type="EMBL" id="JASNWA010000011">
    <property type="protein sequence ID" value="KAK3166746.1"/>
    <property type="molecule type" value="Genomic_DNA"/>
</dbReference>
<gene>
    <name evidence="3" type="ORF">OEA41_009871</name>
</gene>
<protein>
    <recommendedName>
        <fullName evidence="2">DUF7730 domain-containing protein</fullName>
    </recommendedName>
</protein>
<dbReference type="PANTHER" id="PTHR38790:SF9">
    <property type="entry name" value="F-BOX DOMAIN-CONTAINING PROTEIN"/>
    <property type="match status" value="1"/>
</dbReference>
<dbReference type="AlphaFoldDB" id="A0AAD9YWR0"/>
<dbReference type="InterPro" id="IPR056632">
    <property type="entry name" value="DUF7730"/>
</dbReference>
<feature type="domain" description="DUF7730" evidence="2">
    <location>
        <begin position="67"/>
        <end position="276"/>
    </location>
</feature>
<evidence type="ECO:0000313" key="3">
    <source>
        <dbReference type="EMBL" id="KAK3166746.1"/>
    </source>
</evidence>
<organism evidence="3 4">
    <name type="scientific">Lepraria neglecta</name>
    <dbReference type="NCBI Taxonomy" id="209136"/>
    <lineage>
        <taxon>Eukaryota</taxon>
        <taxon>Fungi</taxon>
        <taxon>Dikarya</taxon>
        <taxon>Ascomycota</taxon>
        <taxon>Pezizomycotina</taxon>
        <taxon>Lecanoromycetes</taxon>
        <taxon>OSLEUM clade</taxon>
        <taxon>Lecanoromycetidae</taxon>
        <taxon>Lecanorales</taxon>
        <taxon>Lecanorineae</taxon>
        <taxon>Stereocaulaceae</taxon>
        <taxon>Lepraria</taxon>
    </lineage>
</organism>
<keyword evidence="1" id="KW-0472">Membrane</keyword>
<sequence>MSRRYAVLRFFCLPLIWLVGTLFDHRHANRDRGPAIPPGPKPLKARKRALTLPLPATASKKQKTFLQEQSALFRRLPEEVRLQIWEATIRGRRISLTMLDRRLRQGTSMVKQGVNIGLVGDSISLPLLLACRRCYSEAINILYSTNIFETVHPTIIAHLPQLLLPQRLHAIRSLELDWYLSHKVPIHVNIQDEKRFRDYEREWYMVWKTLALMAGLRTLRVKLNVVTASQGRWRVREAKVLQSAAMVTTPRDFELGLPWVSRFHDPAMNTLSCRVSKFDFPIGRLEPCAREYDPR</sequence>
<evidence type="ECO:0000256" key="1">
    <source>
        <dbReference type="SAM" id="Phobius"/>
    </source>
</evidence>
<keyword evidence="4" id="KW-1185">Reference proteome</keyword>